<organism evidence="2 3">
    <name type="scientific">Pleuronectes platessa</name>
    <name type="common">European plaice</name>
    <dbReference type="NCBI Taxonomy" id="8262"/>
    <lineage>
        <taxon>Eukaryota</taxon>
        <taxon>Metazoa</taxon>
        <taxon>Chordata</taxon>
        <taxon>Craniata</taxon>
        <taxon>Vertebrata</taxon>
        <taxon>Euteleostomi</taxon>
        <taxon>Actinopterygii</taxon>
        <taxon>Neopterygii</taxon>
        <taxon>Teleostei</taxon>
        <taxon>Neoteleostei</taxon>
        <taxon>Acanthomorphata</taxon>
        <taxon>Carangaria</taxon>
        <taxon>Pleuronectiformes</taxon>
        <taxon>Pleuronectoidei</taxon>
        <taxon>Pleuronectidae</taxon>
        <taxon>Pleuronectes</taxon>
    </lineage>
</organism>
<sequence length="141" mass="15773">LNSESRQGFGCHRFSGSEPRAGDTSFAGVEEEEKKKKELQERSGEEEEEEEEDNKERGDQRGQNVVHFEWSVVSLLGEDDPGCSMCRPADVTPRLANIWREISDEGAERHHTTGRLGGAAIFTQRGEAGDPYYFPAEQSVL</sequence>
<proteinExistence type="predicted"/>
<reference evidence="2" key="1">
    <citation type="submission" date="2020-03" db="EMBL/GenBank/DDBJ databases">
        <authorList>
            <person name="Weist P."/>
        </authorList>
    </citation>
    <scope>NUCLEOTIDE SEQUENCE</scope>
</reference>
<feature type="compositionally biased region" description="Acidic residues" evidence="1">
    <location>
        <begin position="44"/>
        <end position="53"/>
    </location>
</feature>
<name>A0A9N7V7K7_PLEPL</name>
<feature type="region of interest" description="Disordered" evidence="1">
    <location>
        <begin position="1"/>
        <end position="63"/>
    </location>
</feature>
<evidence type="ECO:0000256" key="1">
    <source>
        <dbReference type="SAM" id="MobiDB-lite"/>
    </source>
</evidence>
<comment type="caution">
    <text evidence="2">The sequence shown here is derived from an EMBL/GenBank/DDBJ whole genome shotgun (WGS) entry which is preliminary data.</text>
</comment>
<feature type="non-terminal residue" evidence="2">
    <location>
        <position position="1"/>
    </location>
</feature>
<gene>
    <name evidence="2" type="ORF">PLEPLA_LOCUS34965</name>
</gene>
<feature type="compositionally biased region" description="Basic and acidic residues" evidence="1">
    <location>
        <begin position="32"/>
        <end position="43"/>
    </location>
</feature>
<evidence type="ECO:0000313" key="2">
    <source>
        <dbReference type="EMBL" id="CAB1447271.1"/>
    </source>
</evidence>
<keyword evidence="3" id="KW-1185">Reference proteome</keyword>
<evidence type="ECO:0000313" key="3">
    <source>
        <dbReference type="Proteomes" id="UP001153269"/>
    </source>
</evidence>
<dbReference type="EMBL" id="CADEAL010003941">
    <property type="protein sequence ID" value="CAB1447271.1"/>
    <property type="molecule type" value="Genomic_DNA"/>
</dbReference>
<dbReference type="Proteomes" id="UP001153269">
    <property type="component" value="Unassembled WGS sequence"/>
</dbReference>
<protein>
    <submittedName>
        <fullName evidence="2">Uncharacterized protein</fullName>
    </submittedName>
</protein>
<accession>A0A9N7V7K7</accession>
<dbReference type="AlphaFoldDB" id="A0A9N7V7K7"/>